<accession>A0A6S6P045</accession>
<protein>
    <submittedName>
        <fullName evidence="1">Uncharacterized protein</fullName>
    </submittedName>
</protein>
<gene>
    <name evidence="1" type="ORF">NIIDNTM18_10130</name>
</gene>
<dbReference type="Proteomes" id="UP000515734">
    <property type="component" value="Chromosome"/>
</dbReference>
<proteinExistence type="predicted"/>
<name>A0A6S6P045_9MYCO</name>
<sequence>MVAHDAKAGFVVPEALSPRNHYIKILGMRTSQLEEHKDAVTRRQTRRIATGT</sequence>
<dbReference type="AlphaFoldDB" id="A0A6S6P045"/>
<evidence type="ECO:0000313" key="2">
    <source>
        <dbReference type="Proteomes" id="UP000515734"/>
    </source>
</evidence>
<organism evidence="1 2">
    <name type="scientific">Mycolicibacterium litorale</name>
    <dbReference type="NCBI Taxonomy" id="758802"/>
    <lineage>
        <taxon>Bacteria</taxon>
        <taxon>Bacillati</taxon>
        <taxon>Actinomycetota</taxon>
        <taxon>Actinomycetes</taxon>
        <taxon>Mycobacteriales</taxon>
        <taxon>Mycobacteriaceae</taxon>
        <taxon>Mycolicibacterium</taxon>
    </lineage>
</organism>
<reference evidence="1 2" key="1">
    <citation type="submission" date="2020-07" db="EMBL/GenBank/DDBJ databases">
        <title>Complete genome sequence of Mycolicibacterium litorale like strain isolated from cardiac implantable electronic device infection.</title>
        <authorList>
            <person name="Fukano H."/>
            <person name="Miyama H."/>
            <person name="Hoshino Y."/>
        </authorList>
    </citation>
    <scope>NUCLEOTIDE SEQUENCE [LARGE SCALE GENOMIC DNA]</scope>
    <source>
        <strain evidence="1 2">NIIDNTM18</strain>
    </source>
</reference>
<evidence type="ECO:0000313" key="1">
    <source>
        <dbReference type="EMBL" id="BCI51735.1"/>
    </source>
</evidence>
<dbReference type="EMBL" id="AP023287">
    <property type="protein sequence ID" value="BCI51735.1"/>
    <property type="molecule type" value="Genomic_DNA"/>
</dbReference>